<sequence length="108" mass="12505">MNQFVQYQYSPHAEVDEAQLVVPSHEREEILKLYLDAPTATHYGADGTFHLEPFFLQPFITGLISVPSQQFETIAIDLFGPLPEMKEGMKWIFIVEDYTAKWIELFPL</sequence>
<reference evidence="1" key="1">
    <citation type="submission" date="2020-08" db="EMBL/GenBank/DDBJ databases">
        <title>Multicomponent nature underlies the extraordinary mechanical properties of spider dragline silk.</title>
        <authorList>
            <person name="Kono N."/>
            <person name="Nakamura H."/>
            <person name="Mori M."/>
            <person name="Yoshida Y."/>
            <person name="Ohtoshi R."/>
            <person name="Malay A.D."/>
            <person name="Moran D.A.P."/>
            <person name="Tomita M."/>
            <person name="Numata K."/>
            <person name="Arakawa K."/>
        </authorList>
    </citation>
    <scope>NUCLEOTIDE SEQUENCE</scope>
</reference>
<evidence type="ECO:0000313" key="2">
    <source>
        <dbReference type="Proteomes" id="UP000887159"/>
    </source>
</evidence>
<accession>A0A8X6VKK6</accession>
<dbReference type="EMBL" id="BMAU01021290">
    <property type="protein sequence ID" value="GFY09455.1"/>
    <property type="molecule type" value="Genomic_DNA"/>
</dbReference>
<keyword evidence="2" id="KW-1185">Reference proteome</keyword>
<comment type="caution">
    <text evidence="1">The sequence shown here is derived from an EMBL/GenBank/DDBJ whole genome shotgun (WGS) entry which is preliminary data.</text>
</comment>
<proteinExistence type="predicted"/>
<dbReference type="GO" id="GO:0003676">
    <property type="term" value="F:nucleic acid binding"/>
    <property type="evidence" value="ECO:0007669"/>
    <property type="project" value="InterPro"/>
</dbReference>
<organism evidence="1 2">
    <name type="scientific">Trichonephila clavipes</name>
    <name type="common">Golden silk orbweaver</name>
    <name type="synonym">Nephila clavipes</name>
    <dbReference type="NCBI Taxonomy" id="2585209"/>
    <lineage>
        <taxon>Eukaryota</taxon>
        <taxon>Metazoa</taxon>
        <taxon>Ecdysozoa</taxon>
        <taxon>Arthropoda</taxon>
        <taxon>Chelicerata</taxon>
        <taxon>Arachnida</taxon>
        <taxon>Araneae</taxon>
        <taxon>Araneomorphae</taxon>
        <taxon>Entelegynae</taxon>
        <taxon>Araneoidea</taxon>
        <taxon>Nephilidae</taxon>
        <taxon>Trichonephila</taxon>
    </lineage>
</organism>
<evidence type="ECO:0000313" key="1">
    <source>
        <dbReference type="EMBL" id="GFY09455.1"/>
    </source>
</evidence>
<dbReference type="InterPro" id="IPR036397">
    <property type="entry name" value="RNaseH_sf"/>
</dbReference>
<dbReference type="Proteomes" id="UP000887159">
    <property type="component" value="Unassembled WGS sequence"/>
</dbReference>
<gene>
    <name evidence="1" type="primary">pol_1720</name>
    <name evidence="1" type="ORF">TNCV_4321341</name>
</gene>
<name>A0A8X6VKK6_TRICX</name>
<dbReference type="Gene3D" id="3.30.420.10">
    <property type="entry name" value="Ribonuclease H-like superfamily/Ribonuclease H"/>
    <property type="match status" value="1"/>
</dbReference>
<protein>
    <submittedName>
        <fullName evidence="1">Pro-Pol polyprotein</fullName>
    </submittedName>
</protein>
<dbReference type="AlphaFoldDB" id="A0A8X6VKK6"/>